<evidence type="ECO:0000313" key="6">
    <source>
        <dbReference type="RefSeq" id="XP_027196335.1"/>
    </source>
</evidence>
<dbReference type="Gene3D" id="3.30.70.330">
    <property type="match status" value="6"/>
</dbReference>
<feature type="region of interest" description="Disordered" evidence="3">
    <location>
        <begin position="147"/>
        <end position="167"/>
    </location>
</feature>
<dbReference type="Pfam" id="PF00076">
    <property type="entry name" value="RRM_1"/>
    <property type="match status" value="6"/>
</dbReference>
<feature type="region of interest" description="Disordered" evidence="3">
    <location>
        <begin position="373"/>
        <end position="417"/>
    </location>
</feature>
<dbReference type="InterPro" id="IPR000504">
    <property type="entry name" value="RRM_dom"/>
</dbReference>
<name>A0A6P6XSI1_DERPT</name>
<feature type="region of interest" description="Disordered" evidence="3">
    <location>
        <begin position="790"/>
        <end position="809"/>
    </location>
</feature>
<dbReference type="InParanoid" id="A0A6P6XSI1"/>
<gene>
    <name evidence="6" type="primary">LOC113790827</name>
</gene>
<accession>A0A6P6XSI1</accession>
<evidence type="ECO:0000259" key="4">
    <source>
        <dbReference type="PROSITE" id="PS50102"/>
    </source>
</evidence>
<dbReference type="PANTHER" id="PTHR10352">
    <property type="entry name" value="EUKARYOTIC TRANSLATION INITIATION FACTOR 3 SUBUNIT G"/>
    <property type="match status" value="1"/>
</dbReference>
<dbReference type="AlphaFoldDB" id="A0A6P6XSI1"/>
<feature type="compositionally biased region" description="Acidic residues" evidence="3">
    <location>
        <begin position="147"/>
        <end position="164"/>
    </location>
</feature>
<keyword evidence="1 2" id="KW-0694">RNA-binding</keyword>
<dbReference type="InterPro" id="IPR034423">
    <property type="entry name" value="RBM19_RRM5"/>
</dbReference>
<evidence type="ECO:0000256" key="1">
    <source>
        <dbReference type="ARBA" id="ARBA00022884"/>
    </source>
</evidence>
<dbReference type="InterPro" id="IPR012677">
    <property type="entry name" value="Nucleotide-bd_a/b_plait_sf"/>
</dbReference>
<feature type="domain" description="RRM" evidence="4">
    <location>
        <begin position="2"/>
        <end position="74"/>
    </location>
</feature>
<dbReference type="CDD" id="cd12318">
    <property type="entry name" value="RRM5_RBM19_like"/>
    <property type="match status" value="1"/>
</dbReference>
<evidence type="ECO:0000313" key="5">
    <source>
        <dbReference type="Proteomes" id="UP000515146"/>
    </source>
</evidence>
<dbReference type="KEGG" id="dpte:113790827"/>
<dbReference type="InterPro" id="IPR035979">
    <property type="entry name" value="RBD_domain_sf"/>
</dbReference>
<keyword evidence="5" id="KW-1185">Reference proteome</keyword>
<feature type="domain" description="RRM" evidence="4">
    <location>
        <begin position="596"/>
        <end position="677"/>
    </location>
</feature>
<dbReference type="SMART" id="SM00360">
    <property type="entry name" value="RRM"/>
    <property type="match status" value="6"/>
</dbReference>
<sequence>MSRIFIENLPKNITQEVLKQKFAEKGEITDIQLRQDKRNAFIGYKQPEQAQNAVDYFNKTFIHTSKITVKICDSFRLNKKAEKSQTIQDEKTDDDSKKKKRQKIDPFEEVRNDPEFEDFLRLQRNIDVDNKCKEIWKDDVIANVLDDQDEENDDECDNIDDDDDNQNKDVEKRLKKTFDFTVKIRGLPYKIKKSQLKEFLKPIKPMSMRFVPHVKGIAYVSFKNASDLQQAMIKHRGFIDGHRIEITNMEGQKQKTEVAIGNGKKIEQNKSNNDDGDNDEQQKKEQPEPISESGRIFIRNLSYTCTEDDLRELFEKFGTITELHMPIDSYTKKPKGFAFVTYMFPEHAIIAFNQLDKTDFQGRLIHLLPAHMKSESTYNGPPPPSDDEMDDDQQQKKSSTFKQNKNEENRQDAQNTTRWNTLFVRSNAVADIMSKNLNMNKLDLLTQSDRKSGNAAVRMALGEAQIVNEIKQFLIKNQVHLESFERGIDCPRSRTTILVKNLPADTQEKEIQTLFEKYGLINRVILPPYGLTAIVEMQEPNEAKFAFKKLAYSNFKHYPLFLEWAPEDVFAGTLTESSDKSNVEEKPEEIPIEDGSTIFVKNLNFDTTEEDFRQYFEDKIGPVHSATIATKKTPKGILSMGYGFIQFYQSKMAKEAIKKLQNSKLDGHQIEIKLSNRTTSSTNKTEIVNRKNLTGKNRSGQKQTGSKICVKNIPFEATVEDVRKIFSTFGQIKSIRIPKKLAGTSQYRGFGFVDFTTKEDAKRAFDALSSSTHLYGRPLVLEWAKNDSVMNNDNNDNIDDNDDDNHRDEGRQIGAKMVRYFRQNLDDSKKSTSLTTTTTTATKRLRRNDLLDDLKRHPNNIDSNEQDNDNDDFFSGKK</sequence>
<feature type="region of interest" description="Disordered" evidence="3">
    <location>
        <begin position="849"/>
        <end position="878"/>
    </location>
</feature>
<feature type="domain" description="RRM" evidence="4">
    <location>
        <begin position="294"/>
        <end position="372"/>
    </location>
</feature>
<dbReference type="FunCoup" id="A0A6P6XSI1">
    <property type="interactions" value="1610"/>
</dbReference>
<protein>
    <submittedName>
        <fullName evidence="6">Probable RNA-binding protein 19</fullName>
    </submittedName>
</protein>
<organism evidence="5 6">
    <name type="scientific">Dermatophagoides pteronyssinus</name>
    <name type="common">European house dust mite</name>
    <dbReference type="NCBI Taxonomy" id="6956"/>
    <lineage>
        <taxon>Eukaryota</taxon>
        <taxon>Metazoa</taxon>
        <taxon>Ecdysozoa</taxon>
        <taxon>Arthropoda</taxon>
        <taxon>Chelicerata</taxon>
        <taxon>Arachnida</taxon>
        <taxon>Acari</taxon>
        <taxon>Acariformes</taxon>
        <taxon>Sarcoptiformes</taxon>
        <taxon>Astigmata</taxon>
        <taxon>Psoroptidia</taxon>
        <taxon>Analgoidea</taxon>
        <taxon>Pyroglyphidae</taxon>
        <taxon>Dermatophagoidinae</taxon>
        <taxon>Dermatophagoides</taxon>
    </lineage>
</organism>
<feature type="region of interest" description="Disordered" evidence="3">
    <location>
        <begin position="83"/>
        <end position="103"/>
    </location>
</feature>
<reference evidence="6" key="1">
    <citation type="submission" date="2025-08" db="UniProtKB">
        <authorList>
            <consortium name="RefSeq"/>
        </authorList>
    </citation>
    <scope>IDENTIFICATION</scope>
    <source>
        <strain evidence="6">Airmid</strain>
    </source>
</reference>
<feature type="domain" description="RRM" evidence="4">
    <location>
        <begin position="706"/>
        <end position="786"/>
    </location>
</feature>
<feature type="domain" description="RRM" evidence="4">
    <location>
        <begin position="495"/>
        <end position="567"/>
    </location>
</feature>
<proteinExistence type="predicted"/>
<dbReference type="OMA" id="FNNTCIQ"/>
<dbReference type="PROSITE" id="PS50102">
    <property type="entry name" value="RRM"/>
    <property type="match status" value="6"/>
</dbReference>
<evidence type="ECO:0000256" key="2">
    <source>
        <dbReference type="PROSITE-ProRule" id="PRU00176"/>
    </source>
</evidence>
<dbReference type="RefSeq" id="XP_027196335.1">
    <property type="nucleotide sequence ID" value="XM_027340534.1"/>
</dbReference>
<evidence type="ECO:0000256" key="3">
    <source>
        <dbReference type="SAM" id="MobiDB-lite"/>
    </source>
</evidence>
<feature type="region of interest" description="Disordered" evidence="3">
    <location>
        <begin position="251"/>
        <end position="292"/>
    </location>
</feature>
<feature type="domain" description="RRM" evidence="4">
    <location>
        <begin position="180"/>
        <end position="273"/>
    </location>
</feature>
<dbReference type="GO" id="GO:0003723">
    <property type="term" value="F:RNA binding"/>
    <property type="evidence" value="ECO:0007669"/>
    <property type="project" value="UniProtKB-UniRule"/>
</dbReference>
<dbReference type="SUPFAM" id="SSF54928">
    <property type="entry name" value="RNA-binding domain, RBD"/>
    <property type="match status" value="6"/>
</dbReference>
<dbReference type="Proteomes" id="UP000515146">
    <property type="component" value="Unplaced"/>
</dbReference>
<dbReference type="OrthoDB" id="439639at2759"/>